<feature type="non-terminal residue" evidence="2">
    <location>
        <position position="1"/>
    </location>
</feature>
<dbReference type="Gene3D" id="3.30.70.260">
    <property type="match status" value="1"/>
</dbReference>
<dbReference type="Pfam" id="PF13291">
    <property type="entry name" value="ACT_4"/>
    <property type="match status" value="1"/>
</dbReference>
<proteinExistence type="predicted"/>
<dbReference type="CDD" id="cd04876">
    <property type="entry name" value="ACT_RelA-SpoT"/>
    <property type="match status" value="1"/>
</dbReference>
<dbReference type="InterPro" id="IPR002912">
    <property type="entry name" value="ACT_dom"/>
</dbReference>
<dbReference type="InterPro" id="IPR045865">
    <property type="entry name" value="ACT-like_dom_sf"/>
</dbReference>
<evidence type="ECO:0000313" key="2">
    <source>
        <dbReference type="EMBL" id="GAI35303.1"/>
    </source>
</evidence>
<dbReference type="EMBL" id="BARV01028588">
    <property type="protein sequence ID" value="GAI35303.1"/>
    <property type="molecule type" value="Genomic_DNA"/>
</dbReference>
<protein>
    <recommendedName>
        <fullName evidence="1">ACT domain-containing protein</fullName>
    </recommendedName>
</protein>
<comment type="caution">
    <text evidence="2">The sequence shown here is derived from an EMBL/GenBank/DDBJ whole genome shotgun (WGS) entry which is preliminary data.</text>
</comment>
<reference evidence="2" key="1">
    <citation type="journal article" date="2014" name="Front. Microbiol.">
        <title>High frequency of phylogenetically diverse reductive dehalogenase-homologous genes in deep subseafloor sedimentary metagenomes.</title>
        <authorList>
            <person name="Kawai M."/>
            <person name="Futagami T."/>
            <person name="Toyoda A."/>
            <person name="Takaki Y."/>
            <person name="Nishi S."/>
            <person name="Hori S."/>
            <person name="Arai W."/>
            <person name="Tsubouchi T."/>
            <person name="Morono Y."/>
            <person name="Uchiyama I."/>
            <person name="Ito T."/>
            <person name="Fujiyama A."/>
            <person name="Inagaki F."/>
            <person name="Takami H."/>
        </authorList>
    </citation>
    <scope>NUCLEOTIDE SEQUENCE</scope>
    <source>
        <strain evidence="2">Expedition CK06-06</strain>
    </source>
</reference>
<evidence type="ECO:0000259" key="1">
    <source>
        <dbReference type="PROSITE" id="PS51671"/>
    </source>
</evidence>
<name>X1MVK7_9ZZZZ</name>
<feature type="domain" description="ACT" evidence="1">
    <location>
        <begin position="9"/>
        <end position="83"/>
    </location>
</feature>
<dbReference type="AlphaFoldDB" id="X1MVK7"/>
<dbReference type="PROSITE" id="PS51671">
    <property type="entry name" value="ACT"/>
    <property type="match status" value="1"/>
</dbReference>
<accession>X1MVK7</accession>
<sequence>QTDSLYPVNVKVEAWDRVGLAHDITAIVAGEKVNISTMNIVNHDDHTTLISLTLETRGLAQLSRLLGKIEGVRGLISVTRVGDEATVKS</sequence>
<organism evidence="2">
    <name type="scientific">marine sediment metagenome</name>
    <dbReference type="NCBI Taxonomy" id="412755"/>
    <lineage>
        <taxon>unclassified sequences</taxon>
        <taxon>metagenomes</taxon>
        <taxon>ecological metagenomes</taxon>
    </lineage>
</organism>
<gene>
    <name evidence="2" type="ORF">S06H3_45730</name>
</gene>
<dbReference type="SUPFAM" id="SSF55021">
    <property type="entry name" value="ACT-like"/>
    <property type="match status" value="1"/>
</dbReference>